<gene>
    <name evidence="1" type="ORF">BU25DRAFT_335922</name>
</gene>
<protein>
    <submittedName>
        <fullName evidence="1">Uncharacterized protein</fullName>
    </submittedName>
</protein>
<dbReference type="Proteomes" id="UP000799754">
    <property type="component" value="Unassembled WGS sequence"/>
</dbReference>
<evidence type="ECO:0000313" key="2">
    <source>
        <dbReference type="Proteomes" id="UP000799754"/>
    </source>
</evidence>
<comment type="caution">
    <text evidence="1">The sequence shown here is derived from an EMBL/GenBank/DDBJ whole genome shotgun (WGS) entry which is preliminary data.</text>
</comment>
<accession>A0ACB6S9B5</accession>
<feature type="non-terminal residue" evidence="1">
    <location>
        <position position="1"/>
    </location>
</feature>
<name>A0ACB6S9B5_9PLEO</name>
<sequence length="131" mass="14327">LNAENTTRTMNATIDEVFFDECTAGAYRAPPELSQIWDVYDFWANRMSEAEAGAVLAGMNGTTVQISSNSTTRFNTTAISYADGVETMHPALWGQQVGTLASGGRFEAEIERHSVGVYRLKSQEASHEEKG</sequence>
<dbReference type="EMBL" id="MU006708">
    <property type="protein sequence ID" value="KAF2630175.1"/>
    <property type="molecule type" value="Genomic_DNA"/>
</dbReference>
<proteinExistence type="predicted"/>
<keyword evidence="2" id="KW-1185">Reference proteome</keyword>
<reference evidence="1" key="1">
    <citation type="journal article" date="2020" name="Stud. Mycol.">
        <title>101 Dothideomycetes genomes: a test case for predicting lifestyles and emergence of pathogens.</title>
        <authorList>
            <person name="Haridas S."/>
            <person name="Albert R."/>
            <person name="Binder M."/>
            <person name="Bloem J."/>
            <person name="Labutti K."/>
            <person name="Salamov A."/>
            <person name="Andreopoulos B."/>
            <person name="Baker S."/>
            <person name="Barry K."/>
            <person name="Bills G."/>
            <person name="Bluhm B."/>
            <person name="Cannon C."/>
            <person name="Castanera R."/>
            <person name="Culley D."/>
            <person name="Daum C."/>
            <person name="Ezra D."/>
            <person name="Gonzalez J."/>
            <person name="Henrissat B."/>
            <person name="Kuo A."/>
            <person name="Liang C."/>
            <person name="Lipzen A."/>
            <person name="Lutzoni F."/>
            <person name="Magnuson J."/>
            <person name="Mondo S."/>
            <person name="Nolan M."/>
            <person name="Ohm R."/>
            <person name="Pangilinan J."/>
            <person name="Park H.-J."/>
            <person name="Ramirez L."/>
            <person name="Alfaro M."/>
            <person name="Sun H."/>
            <person name="Tritt A."/>
            <person name="Yoshinaga Y."/>
            <person name="Zwiers L.-H."/>
            <person name="Turgeon B."/>
            <person name="Goodwin S."/>
            <person name="Spatafora J."/>
            <person name="Crous P."/>
            <person name="Grigoriev I."/>
        </authorList>
    </citation>
    <scope>NUCLEOTIDE SEQUENCE</scope>
    <source>
        <strain evidence="1">CBS 525.71</strain>
    </source>
</reference>
<organism evidence="1 2">
    <name type="scientific">Macroventuria anomochaeta</name>
    <dbReference type="NCBI Taxonomy" id="301207"/>
    <lineage>
        <taxon>Eukaryota</taxon>
        <taxon>Fungi</taxon>
        <taxon>Dikarya</taxon>
        <taxon>Ascomycota</taxon>
        <taxon>Pezizomycotina</taxon>
        <taxon>Dothideomycetes</taxon>
        <taxon>Pleosporomycetidae</taxon>
        <taxon>Pleosporales</taxon>
        <taxon>Pleosporineae</taxon>
        <taxon>Didymellaceae</taxon>
        <taxon>Macroventuria</taxon>
    </lineage>
</organism>
<evidence type="ECO:0000313" key="1">
    <source>
        <dbReference type="EMBL" id="KAF2630175.1"/>
    </source>
</evidence>